<keyword evidence="2" id="KW-1185">Reference proteome</keyword>
<reference evidence="1 2" key="1">
    <citation type="journal article" date="2022" name="Genome Biol. Evol.">
        <title>The Spruce Budworm Genome: Reconstructing the Evolutionary History of Antifreeze Proteins.</title>
        <authorList>
            <person name="Beliveau C."/>
            <person name="Gagne P."/>
            <person name="Picq S."/>
            <person name="Vernygora O."/>
            <person name="Keeling C.I."/>
            <person name="Pinkney K."/>
            <person name="Doucet D."/>
            <person name="Wen F."/>
            <person name="Johnston J.S."/>
            <person name="Maaroufi H."/>
            <person name="Boyle B."/>
            <person name="Laroche J."/>
            <person name="Dewar K."/>
            <person name="Juretic N."/>
            <person name="Blackburn G."/>
            <person name="Nisole A."/>
            <person name="Brunet B."/>
            <person name="Brandao M."/>
            <person name="Lumley L."/>
            <person name="Duan J."/>
            <person name="Quan G."/>
            <person name="Lucarotti C.J."/>
            <person name="Roe A.D."/>
            <person name="Sperling F.A.H."/>
            <person name="Levesque R.C."/>
            <person name="Cusson M."/>
        </authorList>
    </citation>
    <scope>NUCLEOTIDE SEQUENCE [LARGE SCALE GENOMIC DNA]</scope>
    <source>
        <strain evidence="1">Glfc:IPQL:Cfum</strain>
    </source>
</reference>
<gene>
    <name evidence="1" type="ORF">MSG28_005011</name>
</gene>
<accession>A0ACC0JPQ8</accession>
<sequence length="2312" mass="257277">MALPNESVRSFRLYVTHVDEDGHFLKISGQLDQPSSLMVESLFDAARENLEKGVGSVTTSAIQQGMICAAKYKDGTYYRAKIINTSNLSTGFVGVHFIDYGNKDLISLSAIRCLDKYDPMFLQLPGQATDYYLARIMHPSGRWDNQLLFKLQSLLCYAEYPVTVEGQSTNPIISIQFKGTDFSTHLVSNRFGIAVAVAKQEVLMLERFQQHSGIGNQQGMWQQISLPESPSYAEHVPFLVNQNFPSNPASAMRLQQHTTVPFNGAMVPAPSAISQRLIVNKAMRGPVNLRAPIRQPQVAPKSPPILPGTAPPATPAAASKNSLSPKKSSTYKSRLLEINSQHKVYVSFAEEGPELFAVQLTQDAKKLQDMMDEINKRPHSSLAEPPMIGTVCLGRMSGDRVICRAIVMNLSGSQCKLFFVDFGDTEMVSYYDIFDIPEEFVKPNVFAMRFCLSGVKKLEKGPYLNEAFKQLVNTKVMTLRVVAPEGPPLIQYGELYLDGKNVLELLMANMKDKLQFKWMEMLTLGSKFSVLVSYVDSCLKFYIQLSEQIDALNDVMDAVKAHCESTSSPGELPLGAACCARFPDDGNWYRARIRGNKGEKVIVAYVDYGNEQEVEVSDLRTITPELIQLPAQALKCALKGFESKPAETKTSNQLEMLALEKTLTANIVGVLSSDTMLVSLVDETVSPPLDVARKMNQLSQPRSNTEIKPAPASKAAAEPYSSPEGSVPDDSRRKGFKREKSFKEEWRPPREGNDEFGQRGGSFRNRRGGKPWESNAAPAPADEWEDAPAQPPRQNFRDNRDNRRKPRPDQQDKAGQRPAWKHKDSSGVGKRLKQAAEAASADTQKVHTKGSAVQDRLKRDNKFNKQDEWEEKKTDEWGSGSARENRPDRFERRDNRDNRDNRERGDRRDNWADKKDWNQKRDFRDNRNDRDNRGERGERTRSNFTPRDRADRAERSFGSDCDKRSERSYGSGKDRAGRAPPYKPRSKFTQVQYKELSDPVPLETPFADPTVESGAQHEVSVTWIISPQNFFTQIMSLQPKFLEMMHKIPELYKGVKSFTGTVPVGASVLARFPDDGVLYRATVVAVQPFSKFIVQYVDFGNKQLVDAKDIWQLDSQLMELPKMAIHCSLVGVAPKDGEWKANPEIDLCFNAPRYQCVFQDCVEGLYQVSLWNNGASVMDMLAEKQLIPCRVTHVESFEKFYVQLDLEKATLVENAIANFDVSLHEGKIYRAILNDTSDPSKVCAVLPDYGNTITTTLDNLMILPTELSVYYYQSLECCLNNYTSESKALLSLEELKARLTGNNFIVYIDSVAGISLVTTLYDITTGTPEALTTFEPDTLCAAKSSDENWYRAAIVSATETEAKVQFPDYGNTETVSKDLIKVLDPSFYEPCAQALVASLGLVALQESATEKLTEWTTEKEVQVTLAFGADGWLASLHLDGVDLSMKLVEEKLATPRVAPEEVESAPEAAPVAEPEPISLPPGCTQVYISHIDTPGHFWLQMADKIDKIEEIQAELKANADSYEDLETREMNTLCVAKYSADDLWYRAEVLDLDSDITTVRFIDYGNTDVLDNQPGVIKKMPEGMTHVEPYAVKSSVNAVPTGTGQWSEPAAESFEALVGDTEAPVDALIVLKDVVTYVDLFVGGRNVTDQLVEQGHAARAEQPECGDLPSCFASHVNSPSEFWIQLESAAPELQAMETAMVDAENFPELAAREEGVLCAAKYPEDGAWYRAQVIVDGSEGTEVLFMDYGNASIATELRSMPAELKLKPALSRKCALQKPRDIKSWSRKSEVKFNELAAEGATIFNVQFIASGDISIVELYLEGKSVTEELVGLCEEQPPAERPTPVGQDLHSTGKICYVHAVDEFYVHLDDKTAELDKVTEVMCDAPEFEQMEELKVGSICAAFWAEDEQWYRGKILEFCDASYHVHFIDYGNKAKCEEFRQLPAEVSGIEALAKCCRLAGVDAAAASAASRRLDHLMANDTPFHIEFLDNTNDPALVKLLIDGEDISTTIVTSKPSEIETKDDVDTSSDALANSTEKSVASQLSESQLEETVSEIAISNDNEVAKVNLEKSVSETVVAKDIEVAKDKNDSESTMVVNNEASMEVTPEETEQVINKNIESVLTLDSERQTNNATESLETNLEEDDRFEDAKEMNTSQPDLDESLESNHTVIENKSFEANLESLNDSEEKIEPLESPKRDTSSETLEDSNDTIKTPEREQSKDSIVTDDTGYTSNVDVSIKDSPVKESSGDSLEKTDKKVTTEKLESVEKKAEDNEVKMEPKADVTLKETSEILADSIPIKDTKVVAEVETAN</sequence>
<organism evidence="1 2">
    <name type="scientific">Choristoneura fumiferana</name>
    <name type="common">Spruce budworm moth</name>
    <name type="synonym">Archips fumiferana</name>
    <dbReference type="NCBI Taxonomy" id="7141"/>
    <lineage>
        <taxon>Eukaryota</taxon>
        <taxon>Metazoa</taxon>
        <taxon>Ecdysozoa</taxon>
        <taxon>Arthropoda</taxon>
        <taxon>Hexapoda</taxon>
        <taxon>Insecta</taxon>
        <taxon>Pterygota</taxon>
        <taxon>Neoptera</taxon>
        <taxon>Endopterygota</taxon>
        <taxon>Lepidoptera</taxon>
        <taxon>Glossata</taxon>
        <taxon>Ditrysia</taxon>
        <taxon>Tortricoidea</taxon>
        <taxon>Tortricidae</taxon>
        <taxon>Tortricinae</taxon>
        <taxon>Choristoneura</taxon>
    </lineage>
</organism>
<protein>
    <submittedName>
        <fullName evidence="1">Uncharacterized protein</fullName>
    </submittedName>
</protein>
<evidence type="ECO:0000313" key="1">
    <source>
        <dbReference type="EMBL" id="KAI8426044.1"/>
    </source>
</evidence>
<dbReference type="EMBL" id="CM046108">
    <property type="protein sequence ID" value="KAI8426044.1"/>
    <property type="molecule type" value="Genomic_DNA"/>
</dbReference>
<name>A0ACC0JPQ8_CHOFU</name>
<dbReference type="Proteomes" id="UP001064048">
    <property type="component" value="Chromosome 8"/>
</dbReference>
<proteinExistence type="predicted"/>
<comment type="caution">
    <text evidence="1">The sequence shown here is derived from an EMBL/GenBank/DDBJ whole genome shotgun (WGS) entry which is preliminary data.</text>
</comment>
<evidence type="ECO:0000313" key="2">
    <source>
        <dbReference type="Proteomes" id="UP001064048"/>
    </source>
</evidence>